<dbReference type="Pfam" id="PF02636">
    <property type="entry name" value="Methyltransf_28"/>
    <property type="match status" value="1"/>
</dbReference>
<name>A0A1D2AF11_AUXPR</name>
<comment type="function">
    <text evidence="7">Arginine methyltransferase involved in the assembly or stability of mitochondrial NADH:ubiquinone oxidoreductase complex (complex I).</text>
</comment>
<accession>A0A1D2AF11</accession>
<evidence type="ECO:0000256" key="2">
    <source>
        <dbReference type="ARBA" id="ARBA00005891"/>
    </source>
</evidence>
<dbReference type="InterPro" id="IPR003788">
    <property type="entry name" value="NDUFAF7"/>
</dbReference>
<evidence type="ECO:0000256" key="5">
    <source>
        <dbReference type="ARBA" id="ARBA00023128"/>
    </source>
</evidence>
<dbReference type="InterPro" id="IPR029063">
    <property type="entry name" value="SAM-dependent_MTases_sf"/>
</dbReference>
<dbReference type="EC" id="2.1.1.320" evidence="7"/>
<dbReference type="GO" id="GO:0005739">
    <property type="term" value="C:mitochondrion"/>
    <property type="evidence" value="ECO:0007669"/>
    <property type="project" value="UniProtKB-SubCell"/>
</dbReference>
<comment type="similarity">
    <text evidence="2 7">Belongs to the NDUFAF7 family.</text>
</comment>
<keyword evidence="4 7" id="KW-0808">Transferase</keyword>
<sequence>MRGIASLSHAPALSIAARRALSTTVEPGPRRLVRDFIHDSLYHPTEGYFSKGPSVGTPPAPIDFASLGNELAYFNRVQALYTSLQVSWLTPVEIFQPHYGAAVAECVAARWRRAGAPGGLRIFEIGGGTGTLAQNVLDHLRANHPSIYADCRYSIVEISAALAATQAARLGADSGHARRFDVQRRDATRADDWPAHPGPCFVLAMEVLDNLAHDLVTRRGGATWRQVSVEGGADGDAASPPREVEGEVADEHVARALAAWLHAAPPPRRGLVRRAAARLLPAALAPREAAFLPTAALRLLDTLHAMLPGHALLAADFDSLPEVSIRGVNAPLVATTEKGSTRDHGTYLVPRGTADIFFPTDFRLLAELHAEAGCGAARPRPTCSSSVKTAEFMGIWAAPGATRTRSGYEPLLSDYSNTSVFLGGCPELCDPPLGERV</sequence>
<dbReference type="SUPFAM" id="SSF53335">
    <property type="entry name" value="S-adenosyl-L-methionine-dependent methyltransferases"/>
    <property type="match status" value="1"/>
</dbReference>
<gene>
    <name evidence="8" type="ORF">g.4372</name>
</gene>
<evidence type="ECO:0000256" key="7">
    <source>
        <dbReference type="RuleBase" id="RU364114"/>
    </source>
</evidence>
<comment type="catalytic activity">
    <reaction evidence="6 7">
        <text>L-arginyl-[protein] + 2 S-adenosyl-L-methionine = N(omega),N(omega)'-dimethyl-L-arginyl-[protein] + 2 S-adenosyl-L-homocysteine + 2 H(+)</text>
        <dbReference type="Rhea" id="RHEA:48108"/>
        <dbReference type="Rhea" id="RHEA-COMP:10532"/>
        <dbReference type="Rhea" id="RHEA-COMP:11992"/>
        <dbReference type="ChEBI" id="CHEBI:15378"/>
        <dbReference type="ChEBI" id="CHEBI:29965"/>
        <dbReference type="ChEBI" id="CHEBI:57856"/>
        <dbReference type="ChEBI" id="CHEBI:59789"/>
        <dbReference type="ChEBI" id="CHEBI:88221"/>
        <dbReference type="EC" id="2.1.1.320"/>
    </reaction>
</comment>
<evidence type="ECO:0000256" key="3">
    <source>
        <dbReference type="ARBA" id="ARBA00022603"/>
    </source>
</evidence>
<dbReference type="Gene3D" id="3.40.50.12710">
    <property type="match status" value="1"/>
</dbReference>
<dbReference type="PANTHER" id="PTHR12049:SF5">
    <property type="entry name" value="PROTEIN ARGININE METHYLTRANSFERASE NDUFAF7 HOMOLOG, MITOCHONDRIAL"/>
    <property type="match status" value="1"/>
</dbReference>
<comment type="subcellular location">
    <subcellularLocation>
        <location evidence="1 7">Mitochondrion</location>
    </subcellularLocation>
</comment>
<dbReference type="GO" id="GO:0032259">
    <property type="term" value="P:methylation"/>
    <property type="evidence" value="ECO:0007669"/>
    <property type="project" value="UniProtKB-KW"/>
</dbReference>
<proteinExistence type="inferred from homology"/>
<protein>
    <recommendedName>
        <fullName evidence="7">Protein arginine methyltransferase NDUFAF7</fullName>
        <ecNumber evidence="7">2.1.1.320</ecNumber>
    </recommendedName>
</protein>
<dbReference type="EMBL" id="GDKF01000961">
    <property type="protein sequence ID" value="JAT77661.1"/>
    <property type="molecule type" value="Transcribed_RNA"/>
</dbReference>
<evidence type="ECO:0000313" key="8">
    <source>
        <dbReference type="EMBL" id="JAT77661.1"/>
    </source>
</evidence>
<keyword evidence="3 7" id="KW-0489">Methyltransferase</keyword>
<dbReference type="GO" id="GO:0035243">
    <property type="term" value="F:protein-arginine omega-N symmetric methyltransferase activity"/>
    <property type="evidence" value="ECO:0007669"/>
    <property type="project" value="UniProtKB-EC"/>
</dbReference>
<evidence type="ECO:0000256" key="1">
    <source>
        <dbReference type="ARBA" id="ARBA00004173"/>
    </source>
</evidence>
<dbReference type="AlphaFoldDB" id="A0A1D2AF11"/>
<dbReference type="InterPro" id="IPR038375">
    <property type="entry name" value="NDUFAF7_sf"/>
</dbReference>
<evidence type="ECO:0000256" key="4">
    <source>
        <dbReference type="ARBA" id="ARBA00022679"/>
    </source>
</evidence>
<reference evidence="8" key="1">
    <citation type="submission" date="2015-08" db="EMBL/GenBank/DDBJ databases">
        <authorList>
            <person name="Babu N.S."/>
            <person name="Beckwith C.J."/>
            <person name="Beseler K.G."/>
            <person name="Brison A."/>
            <person name="Carone J.V."/>
            <person name="Caskin T.P."/>
            <person name="Diamond M."/>
            <person name="Durham M.E."/>
            <person name="Foxe J.M."/>
            <person name="Go M."/>
            <person name="Henderson B.A."/>
            <person name="Jones I.B."/>
            <person name="McGettigan J.A."/>
            <person name="Micheletti S.J."/>
            <person name="Nasrallah M.E."/>
            <person name="Ortiz D."/>
            <person name="Piller C.R."/>
            <person name="Privatt S.R."/>
            <person name="Schneider S.L."/>
            <person name="Sharp S."/>
            <person name="Smith T.C."/>
            <person name="Stanton J.D."/>
            <person name="Ullery H.E."/>
            <person name="Wilson R.J."/>
            <person name="Serrano M.G."/>
            <person name="Buck G."/>
            <person name="Lee V."/>
            <person name="Wang Y."/>
            <person name="Carvalho R."/>
            <person name="Voegtly L."/>
            <person name="Shi R."/>
            <person name="Duckworth R."/>
            <person name="Johnson A."/>
            <person name="Loviza R."/>
            <person name="Walstead R."/>
            <person name="Shah Z."/>
            <person name="Kiflezghi M."/>
            <person name="Wade K."/>
            <person name="Ball S.L."/>
            <person name="Bradley K.W."/>
            <person name="Asai D.J."/>
            <person name="Bowman C.A."/>
            <person name="Russell D.A."/>
            <person name="Pope W.H."/>
            <person name="Jacobs-Sera D."/>
            <person name="Hendrix R.W."/>
            <person name="Hatfull G.F."/>
        </authorList>
    </citation>
    <scope>NUCLEOTIDE SEQUENCE</scope>
</reference>
<keyword evidence="5 7" id="KW-0496">Mitochondrion</keyword>
<evidence type="ECO:0000256" key="6">
    <source>
        <dbReference type="ARBA" id="ARBA00048612"/>
    </source>
</evidence>
<dbReference type="PANTHER" id="PTHR12049">
    <property type="entry name" value="PROTEIN ARGININE METHYLTRANSFERASE NDUFAF7, MITOCHONDRIAL"/>
    <property type="match status" value="1"/>
</dbReference>
<organism evidence="8">
    <name type="scientific">Auxenochlorella protothecoides</name>
    <name type="common">Green microalga</name>
    <name type="synonym">Chlorella protothecoides</name>
    <dbReference type="NCBI Taxonomy" id="3075"/>
    <lineage>
        <taxon>Eukaryota</taxon>
        <taxon>Viridiplantae</taxon>
        <taxon>Chlorophyta</taxon>
        <taxon>core chlorophytes</taxon>
        <taxon>Trebouxiophyceae</taxon>
        <taxon>Chlorellales</taxon>
        <taxon>Chlorellaceae</taxon>
        <taxon>Auxenochlorella</taxon>
    </lineage>
</organism>